<protein>
    <submittedName>
        <fullName evidence="4">Butyrophilin subfamily 2 member A2-like</fullName>
    </submittedName>
</protein>
<dbReference type="PANTHER" id="PTHR24103">
    <property type="entry name" value="E3 UBIQUITIN-PROTEIN LIGASE TRIM"/>
    <property type="match status" value="1"/>
</dbReference>
<evidence type="ECO:0000256" key="1">
    <source>
        <dbReference type="SAM" id="MobiDB-lite"/>
    </source>
</evidence>
<dbReference type="FunFam" id="2.60.120.920:FF:000004">
    <property type="entry name" value="Butyrophilin subfamily 1 member A1"/>
    <property type="match status" value="1"/>
</dbReference>
<dbReference type="PROSITE" id="PS50188">
    <property type="entry name" value="B302_SPRY"/>
    <property type="match status" value="1"/>
</dbReference>
<dbReference type="InterPro" id="IPR006574">
    <property type="entry name" value="PRY"/>
</dbReference>
<organism evidence="3 4">
    <name type="scientific">Phyllostomus discolor</name>
    <name type="common">pale spear-nosed bat</name>
    <dbReference type="NCBI Taxonomy" id="89673"/>
    <lineage>
        <taxon>Eukaryota</taxon>
        <taxon>Metazoa</taxon>
        <taxon>Chordata</taxon>
        <taxon>Craniata</taxon>
        <taxon>Vertebrata</taxon>
        <taxon>Euteleostomi</taxon>
        <taxon>Mammalia</taxon>
        <taxon>Eutheria</taxon>
        <taxon>Laurasiatheria</taxon>
        <taxon>Chiroptera</taxon>
        <taxon>Yangochiroptera</taxon>
        <taxon>Phyllostomidae</taxon>
        <taxon>Phyllostominae</taxon>
        <taxon>Phyllostomus</taxon>
    </lineage>
</organism>
<feature type="domain" description="B30.2/SPRY" evidence="2">
    <location>
        <begin position="12"/>
        <end position="205"/>
    </location>
</feature>
<dbReference type="Pfam" id="PF13765">
    <property type="entry name" value="PRY"/>
    <property type="match status" value="1"/>
</dbReference>
<dbReference type="GeneID" id="114489487"/>
<dbReference type="SMART" id="SM00449">
    <property type="entry name" value="SPRY"/>
    <property type="match status" value="1"/>
</dbReference>
<sequence>MGSWAERTLCKVVVEDRAAPRPHPETSCAADVLLDPDTAHPELFLSQDQRRVGWGPSRQILPNNPKTLDCRPCVLGVQGFSSGRHYWEVEVGNVMVWAVGVCADRVQRKGEALLGPQNGFCTLGLLGHQCRVLSSPEKTLPLKERLHQVAVFLDYECGDVSFYNMRDQSHIYTCPRSRFSGPLRPFFRLGSDDSHLFLCPAFTGAQGVTVPEGSLVLHGAGTHRSHQTQRPGLRAQKRSPGSPCSHSTAPRGLGPSLWAHQRTCPTGQGLPPVPAHPPLSLLL</sequence>
<dbReference type="Proteomes" id="UP000504628">
    <property type="component" value="Chromosome 14"/>
</dbReference>
<dbReference type="SUPFAM" id="SSF49899">
    <property type="entry name" value="Concanavalin A-like lectins/glucanases"/>
    <property type="match status" value="1"/>
</dbReference>
<proteinExistence type="predicted"/>
<dbReference type="SMART" id="SM00589">
    <property type="entry name" value="PRY"/>
    <property type="match status" value="1"/>
</dbReference>
<feature type="region of interest" description="Disordered" evidence="1">
    <location>
        <begin position="220"/>
        <end position="283"/>
    </location>
</feature>
<accession>A0A7E6CX83</accession>
<dbReference type="InterPro" id="IPR003877">
    <property type="entry name" value="SPRY_dom"/>
</dbReference>
<dbReference type="OrthoDB" id="9986391at2759"/>
<dbReference type="KEGG" id="pdic:114489487"/>
<keyword evidence="3" id="KW-1185">Reference proteome</keyword>
<dbReference type="Gene3D" id="2.60.120.920">
    <property type="match status" value="1"/>
</dbReference>
<dbReference type="AlphaFoldDB" id="A0A7E6CX83"/>
<dbReference type="InterPro" id="IPR003879">
    <property type="entry name" value="Butyrophylin_SPRY"/>
</dbReference>
<dbReference type="InterPro" id="IPR050143">
    <property type="entry name" value="TRIM/RBCC"/>
</dbReference>
<reference evidence="4" key="1">
    <citation type="submission" date="2025-08" db="UniProtKB">
        <authorList>
            <consortium name="RefSeq"/>
        </authorList>
    </citation>
    <scope>IDENTIFICATION</scope>
    <source>
        <tissue evidence="4">Muscle</tissue>
    </source>
</reference>
<dbReference type="PRINTS" id="PR01407">
    <property type="entry name" value="BUTYPHLNCDUF"/>
</dbReference>
<dbReference type="InParanoid" id="A0A7E6CX83"/>
<dbReference type="Pfam" id="PF00622">
    <property type="entry name" value="SPRY"/>
    <property type="match status" value="1"/>
</dbReference>
<evidence type="ECO:0000313" key="4">
    <source>
        <dbReference type="RefSeq" id="XP_035871678.1"/>
    </source>
</evidence>
<name>A0A7E6CX83_9CHIR</name>
<dbReference type="InterPro" id="IPR013320">
    <property type="entry name" value="ConA-like_dom_sf"/>
</dbReference>
<evidence type="ECO:0000313" key="3">
    <source>
        <dbReference type="Proteomes" id="UP000504628"/>
    </source>
</evidence>
<evidence type="ECO:0000259" key="2">
    <source>
        <dbReference type="PROSITE" id="PS50188"/>
    </source>
</evidence>
<dbReference type="RefSeq" id="XP_035871678.1">
    <property type="nucleotide sequence ID" value="XM_036015785.1"/>
</dbReference>
<gene>
    <name evidence="4" type="primary">LOC114489487</name>
</gene>
<dbReference type="InterPro" id="IPR001870">
    <property type="entry name" value="B30.2/SPRY"/>
</dbReference>
<dbReference type="InterPro" id="IPR043136">
    <property type="entry name" value="B30.2/SPRY_sf"/>
</dbReference>